<proteinExistence type="inferred from homology"/>
<keyword evidence="6" id="KW-0143">Chaperone</keyword>
<dbReference type="InterPro" id="IPR036869">
    <property type="entry name" value="J_dom_sf"/>
</dbReference>
<feature type="region of interest" description="Disordered" evidence="10">
    <location>
        <begin position="354"/>
        <end position="407"/>
    </location>
</feature>
<evidence type="ECO:0000313" key="13">
    <source>
        <dbReference type="EnsemblMetazoa" id="SMAR002994-PA"/>
    </source>
</evidence>
<feature type="compositionally biased region" description="Basic and acidic residues" evidence="10">
    <location>
        <begin position="354"/>
        <end position="375"/>
    </location>
</feature>
<dbReference type="GO" id="GO:0051082">
    <property type="term" value="F:unfolded protein binding"/>
    <property type="evidence" value="ECO:0007669"/>
    <property type="project" value="InterPro"/>
</dbReference>
<keyword evidence="1" id="KW-0488">Methylation</keyword>
<dbReference type="SUPFAM" id="SSF46565">
    <property type="entry name" value="Chaperone J-domain"/>
    <property type="match status" value="1"/>
</dbReference>
<feature type="domain" description="J" evidence="11">
    <location>
        <begin position="5"/>
        <end position="67"/>
    </location>
</feature>
<dbReference type="STRING" id="126957.T1IPP1"/>
<evidence type="ECO:0000256" key="10">
    <source>
        <dbReference type="SAM" id="MobiDB-lite"/>
    </source>
</evidence>
<dbReference type="SUPFAM" id="SSF57938">
    <property type="entry name" value="DnaJ/Hsp40 cysteine-rich domain"/>
    <property type="match status" value="1"/>
</dbReference>
<accession>T1IPP1</accession>
<keyword evidence="2 9" id="KW-0479">Metal-binding</keyword>
<feature type="domain" description="CR-type" evidence="12">
    <location>
        <begin position="128"/>
        <end position="212"/>
    </location>
</feature>
<dbReference type="Proteomes" id="UP000014500">
    <property type="component" value="Unassembled WGS sequence"/>
</dbReference>
<reference evidence="14" key="1">
    <citation type="submission" date="2011-05" db="EMBL/GenBank/DDBJ databases">
        <authorList>
            <person name="Richards S.R."/>
            <person name="Qu J."/>
            <person name="Jiang H."/>
            <person name="Jhangiani S.N."/>
            <person name="Agravi P."/>
            <person name="Goodspeed R."/>
            <person name="Gross S."/>
            <person name="Mandapat C."/>
            <person name="Jackson L."/>
            <person name="Mathew T."/>
            <person name="Pu L."/>
            <person name="Thornton R."/>
            <person name="Saada N."/>
            <person name="Wilczek-Boney K.B."/>
            <person name="Lee S."/>
            <person name="Kovar C."/>
            <person name="Wu Y."/>
            <person name="Scherer S.E."/>
            <person name="Worley K.C."/>
            <person name="Muzny D.M."/>
            <person name="Gibbs R."/>
        </authorList>
    </citation>
    <scope>NUCLEOTIDE SEQUENCE</scope>
    <source>
        <strain evidence="14">Brora</strain>
    </source>
</reference>
<dbReference type="GO" id="GO:0009408">
    <property type="term" value="P:response to heat"/>
    <property type="evidence" value="ECO:0007669"/>
    <property type="project" value="InterPro"/>
</dbReference>
<dbReference type="InterPro" id="IPR018253">
    <property type="entry name" value="DnaJ_domain_CS"/>
</dbReference>
<evidence type="ECO:0000256" key="5">
    <source>
        <dbReference type="ARBA" id="ARBA00022833"/>
    </source>
</evidence>
<dbReference type="InterPro" id="IPR012724">
    <property type="entry name" value="DnaJ"/>
</dbReference>
<dbReference type="EMBL" id="AFFK01018103">
    <property type="status" value="NOT_ANNOTATED_CDS"/>
    <property type="molecule type" value="Genomic_DNA"/>
</dbReference>
<dbReference type="InterPro" id="IPR008971">
    <property type="entry name" value="HSP40/DnaJ_pept-bd"/>
</dbReference>
<dbReference type="OMA" id="RVCPTCV"/>
<dbReference type="PROSITE" id="PS50076">
    <property type="entry name" value="DNAJ_2"/>
    <property type="match status" value="1"/>
</dbReference>
<dbReference type="SUPFAM" id="SSF49493">
    <property type="entry name" value="HSP40/DnaJ peptide-binding domain"/>
    <property type="match status" value="2"/>
</dbReference>
<organism evidence="13 14">
    <name type="scientific">Strigamia maritima</name>
    <name type="common">European centipede</name>
    <name type="synonym">Geophilus maritimus</name>
    <dbReference type="NCBI Taxonomy" id="126957"/>
    <lineage>
        <taxon>Eukaryota</taxon>
        <taxon>Metazoa</taxon>
        <taxon>Ecdysozoa</taxon>
        <taxon>Arthropoda</taxon>
        <taxon>Myriapoda</taxon>
        <taxon>Chilopoda</taxon>
        <taxon>Pleurostigmophora</taxon>
        <taxon>Geophilomorpha</taxon>
        <taxon>Linotaeniidae</taxon>
        <taxon>Strigamia</taxon>
    </lineage>
</organism>
<dbReference type="CDD" id="cd10747">
    <property type="entry name" value="DnaJ_C"/>
    <property type="match status" value="1"/>
</dbReference>
<dbReference type="HAMAP" id="MF_01152">
    <property type="entry name" value="DnaJ"/>
    <property type="match status" value="1"/>
</dbReference>
<dbReference type="SMART" id="SM00271">
    <property type="entry name" value="DnaJ"/>
    <property type="match status" value="1"/>
</dbReference>
<evidence type="ECO:0000256" key="8">
    <source>
        <dbReference type="ARBA" id="ARBA00023289"/>
    </source>
</evidence>
<dbReference type="InterPro" id="IPR001623">
    <property type="entry name" value="DnaJ_domain"/>
</dbReference>
<dbReference type="InterPro" id="IPR002939">
    <property type="entry name" value="DnaJ_C"/>
</dbReference>
<evidence type="ECO:0000256" key="1">
    <source>
        <dbReference type="ARBA" id="ARBA00022481"/>
    </source>
</evidence>
<dbReference type="GO" id="GO:0030544">
    <property type="term" value="F:Hsp70 protein binding"/>
    <property type="evidence" value="ECO:0007669"/>
    <property type="project" value="InterPro"/>
</dbReference>
<reference evidence="13" key="2">
    <citation type="submission" date="2015-02" db="UniProtKB">
        <authorList>
            <consortium name="EnsemblMetazoa"/>
        </authorList>
    </citation>
    <scope>IDENTIFICATION</scope>
</reference>
<keyword evidence="5 9" id="KW-0862">Zinc</keyword>
<dbReference type="Pfam" id="PF00226">
    <property type="entry name" value="DnaJ"/>
    <property type="match status" value="1"/>
</dbReference>
<dbReference type="EnsemblMetazoa" id="SMAR002994-RA">
    <property type="protein sequence ID" value="SMAR002994-PA"/>
    <property type="gene ID" value="SMAR002994"/>
</dbReference>
<dbReference type="Pfam" id="PF00684">
    <property type="entry name" value="DnaJ_CXXCXGXG"/>
    <property type="match status" value="1"/>
</dbReference>
<evidence type="ECO:0000256" key="6">
    <source>
        <dbReference type="ARBA" id="ARBA00023186"/>
    </source>
</evidence>
<evidence type="ECO:0000256" key="9">
    <source>
        <dbReference type="PROSITE-ProRule" id="PRU00546"/>
    </source>
</evidence>
<dbReference type="PANTHER" id="PTHR43888">
    <property type="entry name" value="DNAJ-LIKE-2, ISOFORM A-RELATED"/>
    <property type="match status" value="1"/>
</dbReference>
<dbReference type="GO" id="GO:0008270">
    <property type="term" value="F:zinc ion binding"/>
    <property type="evidence" value="ECO:0007669"/>
    <property type="project" value="UniProtKB-KW"/>
</dbReference>
<dbReference type="Gene3D" id="2.60.260.20">
    <property type="entry name" value="Urease metallochaperone UreE, N-terminal domain"/>
    <property type="match status" value="2"/>
</dbReference>
<sequence length="407" mass="45692">MADTKLYDILGVSKSASDTEIKKQYRRLAKEYHPDKNPESGEKFKEISFAYEVLSDPNKRRTYDEHGLRGLQEGTCDGFSAEDLFSNLLGGGLFGGGLFGNLGGRRRRQRGEDTIHPLKASLEDLYNGRVAKLQLCKNVICKSCDGQGGRPGAVQKCHGCNGRQYKVSYRQLAPGMVQQMQQVCTDCNGEGELINEKDRCKSCKGKKVMDETKILEVHVDKGMHDGQKIFFRGESHQQPGFESGDVIIVLQEKSHEKFRRDGDNLFLVHKVNLTEALCGFEFTVKHLDGRDLLIKCPQGNVIEPGTIRGILGEGMPRYRGFDKGNLYVKFEVQFPEPHFSDEIKLKELEKLLPPRPAYDRPTGEHVEEVDLHDYDPSQAGSSGQRGEAYDSDDEDHPRTPGVQCAHQ</sequence>
<evidence type="ECO:0000259" key="12">
    <source>
        <dbReference type="PROSITE" id="PS51188"/>
    </source>
</evidence>
<dbReference type="Gene3D" id="2.10.230.10">
    <property type="entry name" value="Heat shock protein DnaJ, cysteine-rich domain"/>
    <property type="match status" value="1"/>
</dbReference>
<evidence type="ECO:0000256" key="7">
    <source>
        <dbReference type="ARBA" id="ARBA00023288"/>
    </source>
</evidence>
<dbReference type="PRINTS" id="PR00625">
    <property type="entry name" value="JDOMAIN"/>
</dbReference>
<keyword evidence="7" id="KW-0449">Lipoprotein</keyword>
<evidence type="ECO:0000256" key="2">
    <source>
        <dbReference type="ARBA" id="ARBA00022723"/>
    </source>
</evidence>
<name>T1IPP1_STRMM</name>
<dbReference type="FunFam" id="1.10.287.110:FF:000016">
    <property type="entry name" value="DnaJ (Hsp40) homolog, subfamily A, member 2"/>
    <property type="match status" value="1"/>
</dbReference>
<dbReference type="GO" id="GO:0006457">
    <property type="term" value="P:protein folding"/>
    <property type="evidence" value="ECO:0007669"/>
    <property type="project" value="InterPro"/>
</dbReference>
<evidence type="ECO:0000259" key="11">
    <source>
        <dbReference type="PROSITE" id="PS50076"/>
    </source>
</evidence>
<dbReference type="Pfam" id="PF01556">
    <property type="entry name" value="DnaJ_C"/>
    <property type="match status" value="1"/>
</dbReference>
<feature type="zinc finger region" description="CR-type" evidence="9">
    <location>
        <begin position="128"/>
        <end position="212"/>
    </location>
</feature>
<dbReference type="PROSITE" id="PS00636">
    <property type="entry name" value="DNAJ_1"/>
    <property type="match status" value="1"/>
</dbReference>
<dbReference type="Gene3D" id="1.10.287.110">
    <property type="entry name" value="DnaJ domain"/>
    <property type="match status" value="1"/>
</dbReference>
<dbReference type="FunFam" id="2.60.260.20:FF:000003">
    <property type="entry name" value="DnaJ subfamily A member 2"/>
    <property type="match status" value="1"/>
</dbReference>
<dbReference type="eggNOG" id="KOG0712">
    <property type="taxonomic scope" value="Eukaryota"/>
</dbReference>
<evidence type="ECO:0000256" key="3">
    <source>
        <dbReference type="ARBA" id="ARBA00022737"/>
    </source>
</evidence>
<dbReference type="AlphaFoldDB" id="T1IPP1"/>
<dbReference type="InterPro" id="IPR001305">
    <property type="entry name" value="HSP_DnaJ_Cys-rich_dom"/>
</dbReference>
<keyword evidence="14" id="KW-1185">Reference proteome</keyword>
<dbReference type="PhylomeDB" id="T1IPP1"/>
<dbReference type="GO" id="GO:0005524">
    <property type="term" value="F:ATP binding"/>
    <property type="evidence" value="ECO:0007669"/>
    <property type="project" value="InterPro"/>
</dbReference>
<protein>
    <submittedName>
        <fullName evidence="13">Uncharacterized protein</fullName>
    </submittedName>
</protein>
<keyword evidence="4 9" id="KW-0863">Zinc-finger</keyword>
<keyword evidence="3" id="KW-0677">Repeat</keyword>
<dbReference type="HOGENOM" id="CLU_017633_10_0_1"/>
<dbReference type="FunFam" id="2.10.230.10:FF:000001">
    <property type="entry name" value="DnaJ subfamily A member 2"/>
    <property type="match status" value="1"/>
</dbReference>
<dbReference type="InterPro" id="IPR044713">
    <property type="entry name" value="DNJA1/2-like"/>
</dbReference>
<dbReference type="CDD" id="cd06257">
    <property type="entry name" value="DnaJ"/>
    <property type="match status" value="1"/>
</dbReference>
<evidence type="ECO:0000256" key="4">
    <source>
        <dbReference type="ARBA" id="ARBA00022771"/>
    </source>
</evidence>
<dbReference type="CDD" id="cd10719">
    <property type="entry name" value="DnaJ_zf"/>
    <property type="match status" value="1"/>
</dbReference>
<dbReference type="InterPro" id="IPR036410">
    <property type="entry name" value="HSP_DnaJ_Cys-rich_dom_sf"/>
</dbReference>
<dbReference type="PROSITE" id="PS51188">
    <property type="entry name" value="ZF_CR"/>
    <property type="match status" value="1"/>
</dbReference>
<evidence type="ECO:0000313" key="14">
    <source>
        <dbReference type="Proteomes" id="UP000014500"/>
    </source>
</evidence>
<keyword evidence="8" id="KW-0636">Prenylation</keyword>